<dbReference type="Proteomes" id="UP000290572">
    <property type="component" value="Unassembled WGS sequence"/>
</dbReference>
<keyword evidence="2" id="KW-1185">Reference proteome</keyword>
<protein>
    <submittedName>
        <fullName evidence="1">Uncharacterized protein</fullName>
    </submittedName>
</protein>
<sequence>MRCQSQAGLMAFGLSDRWAAKGPDKRTLAGCTSCIAWDLHKVAYCHRFSSCFLHVCAEVLRLMAVWLNTQTTQFSSPCSQARNELLNKCDASRRLALWLLDFLTGGQQRVRINGRWPDARRAALGNSSSKYDDSHALREFSAWRDGAGLQGNISKTKEMYMCRRGEHEAAGPLEANGRVVKHADDTVLLALLSSSEYDDSHALLEFSACRDGAGLQGNISKTKEMAI</sequence>
<evidence type="ECO:0000313" key="1">
    <source>
        <dbReference type="EMBL" id="RXN14443.1"/>
    </source>
</evidence>
<proteinExistence type="predicted"/>
<comment type="caution">
    <text evidence="1">The sequence shown here is derived from an EMBL/GenBank/DDBJ whole genome shotgun (WGS) entry which is preliminary data.</text>
</comment>
<evidence type="ECO:0000313" key="2">
    <source>
        <dbReference type="Proteomes" id="UP000290572"/>
    </source>
</evidence>
<accession>A0A498M3L0</accession>
<dbReference type="AlphaFoldDB" id="A0A498M3L0"/>
<organism evidence="1 2">
    <name type="scientific">Labeo rohita</name>
    <name type="common">Indian major carp</name>
    <name type="synonym">Cyprinus rohita</name>
    <dbReference type="NCBI Taxonomy" id="84645"/>
    <lineage>
        <taxon>Eukaryota</taxon>
        <taxon>Metazoa</taxon>
        <taxon>Chordata</taxon>
        <taxon>Craniata</taxon>
        <taxon>Vertebrata</taxon>
        <taxon>Euteleostomi</taxon>
        <taxon>Actinopterygii</taxon>
        <taxon>Neopterygii</taxon>
        <taxon>Teleostei</taxon>
        <taxon>Ostariophysi</taxon>
        <taxon>Cypriniformes</taxon>
        <taxon>Cyprinidae</taxon>
        <taxon>Labeoninae</taxon>
        <taxon>Labeonini</taxon>
        <taxon>Labeo</taxon>
    </lineage>
</organism>
<gene>
    <name evidence="1" type="ORF">ROHU_028722</name>
</gene>
<name>A0A498M3L0_LABRO</name>
<dbReference type="EMBL" id="QBIY01012909">
    <property type="protein sequence ID" value="RXN14443.1"/>
    <property type="molecule type" value="Genomic_DNA"/>
</dbReference>
<reference evidence="1 2" key="1">
    <citation type="submission" date="2018-03" db="EMBL/GenBank/DDBJ databases">
        <title>Draft genome sequence of Rohu Carp (Labeo rohita).</title>
        <authorList>
            <person name="Das P."/>
            <person name="Kushwaha B."/>
            <person name="Joshi C.G."/>
            <person name="Kumar D."/>
            <person name="Nagpure N.S."/>
            <person name="Sahoo L."/>
            <person name="Das S.P."/>
            <person name="Bit A."/>
            <person name="Patnaik S."/>
            <person name="Meher P.K."/>
            <person name="Jayasankar P."/>
            <person name="Koringa P.G."/>
            <person name="Patel N.V."/>
            <person name="Hinsu A.T."/>
            <person name="Kumar R."/>
            <person name="Pandey M."/>
            <person name="Agarwal S."/>
            <person name="Srivastava S."/>
            <person name="Singh M."/>
            <person name="Iquebal M.A."/>
            <person name="Jaiswal S."/>
            <person name="Angadi U.B."/>
            <person name="Kumar N."/>
            <person name="Raza M."/>
            <person name="Shah T.M."/>
            <person name="Rai A."/>
            <person name="Jena J.K."/>
        </authorList>
    </citation>
    <scope>NUCLEOTIDE SEQUENCE [LARGE SCALE GENOMIC DNA]</scope>
    <source>
        <strain evidence="1">DASCIFA01</strain>
        <tissue evidence="1">Testis</tissue>
    </source>
</reference>